<reference evidence="4" key="2">
    <citation type="submission" date="2023-04" db="EMBL/GenBank/DDBJ databases">
        <authorList>
            <person name="Bu L."/>
            <person name="Lu L."/>
            <person name="Laidemitt M.R."/>
            <person name="Zhang S.M."/>
            <person name="Mutuku M."/>
            <person name="Mkoji G."/>
            <person name="Steinauer M."/>
            <person name="Loker E.S."/>
        </authorList>
    </citation>
    <scope>NUCLEOTIDE SEQUENCE</scope>
    <source>
        <strain evidence="4">KasaAsao</strain>
        <tissue evidence="4">Whole Snail</tissue>
    </source>
</reference>
<keyword evidence="5" id="KW-1185">Reference proteome</keyword>
<organism evidence="4 5">
    <name type="scientific">Biomphalaria pfeifferi</name>
    <name type="common">Bloodfluke planorb</name>
    <name type="synonym">Freshwater snail</name>
    <dbReference type="NCBI Taxonomy" id="112525"/>
    <lineage>
        <taxon>Eukaryota</taxon>
        <taxon>Metazoa</taxon>
        <taxon>Spiralia</taxon>
        <taxon>Lophotrochozoa</taxon>
        <taxon>Mollusca</taxon>
        <taxon>Gastropoda</taxon>
        <taxon>Heterobranchia</taxon>
        <taxon>Euthyneura</taxon>
        <taxon>Panpulmonata</taxon>
        <taxon>Hygrophila</taxon>
        <taxon>Lymnaeoidea</taxon>
        <taxon>Planorbidae</taxon>
        <taxon>Biomphalaria</taxon>
    </lineage>
</organism>
<evidence type="ECO:0000259" key="3">
    <source>
        <dbReference type="PROSITE" id="PS50004"/>
    </source>
</evidence>
<sequence length="80" mass="9057">MSLKVTVVGADNVPNPEAIGKCDPYAVVEFQGHHKKTQVIKGELNPQWKEVREIKTKTQSLLWLTTLTSIICLRCQYLAF</sequence>
<dbReference type="PROSITE" id="PS50004">
    <property type="entry name" value="C2"/>
    <property type="match status" value="1"/>
</dbReference>
<keyword evidence="2" id="KW-0106">Calcium</keyword>
<dbReference type="AlphaFoldDB" id="A0AAD8B312"/>
<evidence type="ECO:0000313" key="5">
    <source>
        <dbReference type="Proteomes" id="UP001233172"/>
    </source>
</evidence>
<protein>
    <submittedName>
        <fullName evidence="4">Myoferlin</fullName>
    </submittedName>
</protein>
<comment type="caution">
    <text evidence="4">The sequence shown here is derived from an EMBL/GenBank/DDBJ whole genome shotgun (WGS) entry which is preliminary data.</text>
</comment>
<evidence type="ECO:0000313" key="4">
    <source>
        <dbReference type="EMBL" id="KAK0047128.1"/>
    </source>
</evidence>
<dbReference type="Gene3D" id="2.60.40.150">
    <property type="entry name" value="C2 domain"/>
    <property type="match status" value="1"/>
</dbReference>
<dbReference type="Pfam" id="PF00168">
    <property type="entry name" value="C2"/>
    <property type="match status" value="1"/>
</dbReference>
<dbReference type="CDD" id="cd00030">
    <property type="entry name" value="C2"/>
    <property type="match status" value="1"/>
</dbReference>
<feature type="domain" description="C2" evidence="3">
    <location>
        <begin position="1"/>
        <end position="80"/>
    </location>
</feature>
<gene>
    <name evidence="4" type="ORF">Bpfe_023399</name>
</gene>
<evidence type="ECO:0000256" key="1">
    <source>
        <dbReference type="ARBA" id="ARBA00022723"/>
    </source>
</evidence>
<dbReference type="GO" id="GO:0046872">
    <property type="term" value="F:metal ion binding"/>
    <property type="evidence" value="ECO:0007669"/>
    <property type="project" value="UniProtKB-KW"/>
</dbReference>
<name>A0AAD8B312_BIOPF</name>
<dbReference type="PANTHER" id="PTHR45911">
    <property type="entry name" value="C2 DOMAIN-CONTAINING PROTEIN"/>
    <property type="match status" value="1"/>
</dbReference>
<reference evidence="4" key="1">
    <citation type="journal article" date="2023" name="PLoS Negl. Trop. Dis.">
        <title>A genome sequence for Biomphalaria pfeifferi, the major vector snail for the human-infecting parasite Schistosoma mansoni.</title>
        <authorList>
            <person name="Bu L."/>
            <person name="Lu L."/>
            <person name="Laidemitt M.R."/>
            <person name="Zhang S.M."/>
            <person name="Mutuku M."/>
            <person name="Mkoji G."/>
            <person name="Steinauer M."/>
            <person name="Loker E.S."/>
        </authorList>
    </citation>
    <scope>NUCLEOTIDE SEQUENCE</scope>
    <source>
        <strain evidence="4">KasaAsao</strain>
    </source>
</reference>
<dbReference type="SUPFAM" id="SSF49562">
    <property type="entry name" value="C2 domain (Calcium/lipid-binding domain, CaLB)"/>
    <property type="match status" value="1"/>
</dbReference>
<keyword evidence="1" id="KW-0479">Metal-binding</keyword>
<accession>A0AAD8B312</accession>
<dbReference type="EMBL" id="JASAOG010000155">
    <property type="protein sequence ID" value="KAK0047128.1"/>
    <property type="molecule type" value="Genomic_DNA"/>
</dbReference>
<dbReference type="Proteomes" id="UP001233172">
    <property type="component" value="Unassembled WGS sequence"/>
</dbReference>
<proteinExistence type="predicted"/>
<dbReference type="InterPro" id="IPR000008">
    <property type="entry name" value="C2_dom"/>
</dbReference>
<dbReference type="InterPro" id="IPR035892">
    <property type="entry name" value="C2_domain_sf"/>
</dbReference>
<evidence type="ECO:0000256" key="2">
    <source>
        <dbReference type="ARBA" id="ARBA00022837"/>
    </source>
</evidence>